<organism evidence="1 2">
    <name type="scientific">Streptomyces purpureus</name>
    <dbReference type="NCBI Taxonomy" id="1951"/>
    <lineage>
        <taxon>Bacteria</taxon>
        <taxon>Bacillati</taxon>
        <taxon>Actinomycetota</taxon>
        <taxon>Actinomycetes</taxon>
        <taxon>Kitasatosporales</taxon>
        <taxon>Streptomycetaceae</taxon>
        <taxon>Streptomyces</taxon>
    </lineage>
</organism>
<dbReference type="Proteomes" id="UP000619486">
    <property type="component" value="Unassembled WGS sequence"/>
</dbReference>
<gene>
    <name evidence="1" type="ORF">GCM10014713_01910</name>
</gene>
<name>A0A918GXJ7_9ACTN</name>
<accession>A0A918GXJ7</accession>
<dbReference type="EMBL" id="BMQQ01000001">
    <property type="protein sequence ID" value="GGT13039.1"/>
    <property type="molecule type" value="Genomic_DNA"/>
</dbReference>
<protein>
    <submittedName>
        <fullName evidence="1">Uncharacterized protein</fullName>
    </submittedName>
</protein>
<sequence length="75" mass="8309">MGLGASRRVPSPMRAVVTRKRAACYRAWMRSWLTGCPPVHLRTWREYSQAALLTVDAGGLAASRLLSTVRRNPGL</sequence>
<evidence type="ECO:0000313" key="2">
    <source>
        <dbReference type="Proteomes" id="UP000619486"/>
    </source>
</evidence>
<reference evidence="1" key="2">
    <citation type="submission" date="2020-09" db="EMBL/GenBank/DDBJ databases">
        <authorList>
            <person name="Sun Q."/>
            <person name="Ohkuma M."/>
        </authorList>
    </citation>
    <scope>NUCLEOTIDE SEQUENCE</scope>
    <source>
        <strain evidence="1">JCM 3172</strain>
    </source>
</reference>
<proteinExistence type="predicted"/>
<reference evidence="1" key="1">
    <citation type="journal article" date="2014" name="Int. J. Syst. Evol. Microbiol.">
        <title>Complete genome sequence of Corynebacterium casei LMG S-19264T (=DSM 44701T), isolated from a smear-ripened cheese.</title>
        <authorList>
            <consortium name="US DOE Joint Genome Institute (JGI-PGF)"/>
            <person name="Walter F."/>
            <person name="Albersmeier A."/>
            <person name="Kalinowski J."/>
            <person name="Ruckert C."/>
        </authorList>
    </citation>
    <scope>NUCLEOTIDE SEQUENCE</scope>
    <source>
        <strain evidence="1">JCM 3172</strain>
    </source>
</reference>
<keyword evidence="2" id="KW-1185">Reference proteome</keyword>
<comment type="caution">
    <text evidence="1">The sequence shown here is derived from an EMBL/GenBank/DDBJ whole genome shotgun (WGS) entry which is preliminary data.</text>
</comment>
<dbReference type="AlphaFoldDB" id="A0A918GXJ7"/>
<evidence type="ECO:0000313" key="1">
    <source>
        <dbReference type="EMBL" id="GGT13039.1"/>
    </source>
</evidence>